<accession>A0ABQ5FBS9</accession>
<evidence type="ECO:0000313" key="2">
    <source>
        <dbReference type="Proteomes" id="UP001151760"/>
    </source>
</evidence>
<organism evidence="1 2">
    <name type="scientific">Tanacetum coccineum</name>
    <dbReference type="NCBI Taxonomy" id="301880"/>
    <lineage>
        <taxon>Eukaryota</taxon>
        <taxon>Viridiplantae</taxon>
        <taxon>Streptophyta</taxon>
        <taxon>Embryophyta</taxon>
        <taxon>Tracheophyta</taxon>
        <taxon>Spermatophyta</taxon>
        <taxon>Magnoliopsida</taxon>
        <taxon>eudicotyledons</taxon>
        <taxon>Gunneridae</taxon>
        <taxon>Pentapetalae</taxon>
        <taxon>asterids</taxon>
        <taxon>campanulids</taxon>
        <taxon>Asterales</taxon>
        <taxon>Asteraceae</taxon>
        <taxon>Asteroideae</taxon>
        <taxon>Anthemideae</taxon>
        <taxon>Anthemidinae</taxon>
        <taxon>Tanacetum</taxon>
    </lineage>
</organism>
<gene>
    <name evidence="1" type="ORF">Tco_1003896</name>
</gene>
<sequence length="90" mass="10449">MIGVTLWNEMATEFNMRAYESREKPVIIAAASCWVTRYDGFNDACHTYIADISDNGDYARCREDSIGDMTYYHDYFNKIANLDDVKPKLF</sequence>
<dbReference type="Proteomes" id="UP001151760">
    <property type="component" value="Unassembled WGS sequence"/>
</dbReference>
<dbReference type="EMBL" id="BQNB010017194">
    <property type="protein sequence ID" value="GJT60363.1"/>
    <property type="molecule type" value="Genomic_DNA"/>
</dbReference>
<name>A0ABQ5FBS9_9ASTR</name>
<comment type="caution">
    <text evidence="1">The sequence shown here is derived from an EMBL/GenBank/DDBJ whole genome shotgun (WGS) entry which is preliminary data.</text>
</comment>
<keyword evidence="2" id="KW-1185">Reference proteome</keyword>
<proteinExistence type="predicted"/>
<protein>
    <submittedName>
        <fullName evidence="1">Uncharacterized protein</fullName>
    </submittedName>
</protein>
<evidence type="ECO:0000313" key="1">
    <source>
        <dbReference type="EMBL" id="GJT60363.1"/>
    </source>
</evidence>
<reference evidence="1" key="1">
    <citation type="journal article" date="2022" name="Int. J. Mol. Sci.">
        <title>Draft Genome of Tanacetum Coccineum: Genomic Comparison of Closely Related Tanacetum-Family Plants.</title>
        <authorList>
            <person name="Yamashiro T."/>
            <person name="Shiraishi A."/>
            <person name="Nakayama K."/>
            <person name="Satake H."/>
        </authorList>
    </citation>
    <scope>NUCLEOTIDE SEQUENCE</scope>
</reference>
<reference evidence="1" key="2">
    <citation type="submission" date="2022-01" db="EMBL/GenBank/DDBJ databases">
        <authorList>
            <person name="Yamashiro T."/>
            <person name="Shiraishi A."/>
            <person name="Satake H."/>
            <person name="Nakayama K."/>
        </authorList>
    </citation>
    <scope>NUCLEOTIDE SEQUENCE</scope>
</reference>